<dbReference type="KEGG" id="dosa:Os06g0297900"/>
<evidence type="ECO:0000313" key="3">
    <source>
        <dbReference type="Proteomes" id="UP000000763"/>
    </source>
</evidence>
<keyword evidence="1" id="KW-0812">Transmembrane</keyword>
<dbReference type="AlphaFoldDB" id="C7J3D9"/>
<reference evidence="2 3" key="1">
    <citation type="journal article" date="2005" name="Nature">
        <title>The map-based sequence of the rice genome.</title>
        <authorList>
            <consortium name="International rice genome sequencing project (IRGSP)"/>
            <person name="Matsumoto T."/>
            <person name="Wu J."/>
            <person name="Kanamori H."/>
            <person name="Katayose Y."/>
            <person name="Fujisawa M."/>
            <person name="Namiki N."/>
            <person name="Mizuno H."/>
            <person name="Yamamoto K."/>
            <person name="Antonio B.A."/>
            <person name="Baba T."/>
            <person name="Sakata K."/>
            <person name="Nagamura Y."/>
            <person name="Aoki H."/>
            <person name="Arikawa K."/>
            <person name="Arita K."/>
            <person name="Bito T."/>
            <person name="Chiden Y."/>
            <person name="Fujitsuka N."/>
            <person name="Fukunaka R."/>
            <person name="Hamada M."/>
            <person name="Harada C."/>
            <person name="Hayashi A."/>
            <person name="Hijishita S."/>
            <person name="Honda M."/>
            <person name="Hosokawa S."/>
            <person name="Ichikawa Y."/>
            <person name="Idonuma A."/>
            <person name="Iijima M."/>
            <person name="Ikeda M."/>
            <person name="Ikeno M."/>
            <person name="Ito K."/>
            <person name="Ito S."/>
            <person name="Ito T."/>
            <person name="Ito Y."/>
            <person name="Ito Y."/>
            <person name="Iwabuchi A."/>
            <person name="Kamiya K."/>
            <person name="Karasawa W."/>
            <person name="Kurita K."/>
            <person name="Katagiri S."/>
            <person name="Kikuta A."/>
            <person name="Kobayashi H."/>
            <person name="Kobayashi N."/>
            <person name="Machita K."/>
            <person name="Maehara T."/>
            <person name="Masukawa M."/>
            <person name="Mizubayashi T."/>
            <person name="Mukai Y."/>
            <person name="Nagasaki H."/>
            <person name="Nagata Y."/>
            <person name="Naito S."/>
            <person name="Nakashima M."/>
            <person name="Nakama Y."/>
            <person name="Nakamichi Y."/>
            <person name="Nakamura M."/>
            <person name="Meguro A."/>
            <person name="Negishi M."/>
            <person name="Ohta I."/>
            <person name="Ohta T."/>
            <person name="Okamoto M."/>
            <person name="Ono N."/>
            <person name="Saji S."/>
            <person name="Sakaguchi M."/>
            <person name="Sakai K."/>
            <person name="Shibata M."/>
            <person name="Shimokawa T."/>
            <person name="Song J."/>
            <person name="Takazaki Y."/>
            <person name="Terasawa K."/>
            <person name="Tsugane M."/>
            <person name="Tsuji K."/>
            <person name="Ueda S."/>
            <person name="Waki K."/>
            <person name="Yamagata H."/>
            <person name="Yamamoto M."/>
            <person name="Yamamoto S."/>
            <person name="Yamane H."/>
            <person name="Yoshiki S."/>
            <person name="Yoshihara R."/>
            <person name="Yukawa K."/>
            <person name="Zhong H."/>
            <person name="Yano M."/>
            <person name="Yuan Q."/>
            <person name="Ouyang S."/>
            <person name="Liu J."/>
            <person name="Jones K.M."/>
            <person name="Gansberger K."/>
            <person name="Moffat K."/>
            <person name="Hill J."/>
            <person name="Bera J."/>
            <person name="Fadrosh D."/>
            <person name="Jin S."/>
            <person name="Johri S."/>
            <person name="Kim M."/>
            <person name="Overton L."/>
            <person name="Reardon M."/>
            <person name="Tsitrin T."/>
            <person name="Vuong H."/>
            <person name="Weaver B."/>
            <person name="Ciecko A."/>
            <person name="Tallon L."/>
            <person name="Jackson J."/>
            <person name="Pai G."/>
            <person name="Aken S.V."/>
            <person name="Utterback T."/>
            <person name="Reidmuller S."/>
            <person name="Feldblyum T."/>
            <person name="Hsiao J."/>
            <person name="Zismann V."/>
            <person name="Iobst S."/>
            <person name="de Vazeille A.R."/>
            <person name="Buell C.R."/>
            <person name="Ying K."/>
            <person name="Li Y."/>
            <person name="Lu T."/>
            <person name="Huang Y."/>
            <person name="Zhao Q."/>
            <person name="Feng Q."/>
            <person name="Zhang L."/>
            <person name="Zhu J."/>
            <person name="Weng Q."/>
            <person name="Mu J."/>
            <person name="Lu Y."/>
            <person name="Fan D."/>
            <person name="Liu Y."/>
            <person name="Guan J."/>
            <person name="Zhang Y."/>
            <person name="Yu S."/>
            <person name="Liu X."/>
            <person name="Zhang Y."/>
            <person name="Hong G."/>
            <person name="Han B."/>
            <person name="Choisne N."/>
            <person name="Demange N."/>
            <person name="Orjeda G."/>
            <person name="Samain S."/>
            <person name="Cattolico L."/>
            <person name="Pelletier E."/>
            <person name="Couloux A."/>
            <person name="Segurens B."/>
            <person name="Wincker P."/>
            <person name="D'Hont A."/>
            <person name="Scarpelli C."/>
            <person name="Weissenbach J."/>
            <person name="Salanoubat M."/>
            <person name="Quetier F."/>
            <person name="Yu Y."/>
            <person name="Kim H.R."/>
            <person name="Rambo T."/>
            <person name="Currie J."/>
            <person name="Collura K."/>
            <person name="Luo M."/>
            <person name="Yang T."/>
            <person name="Ammiraju J.S.S."/>
            <person name="Engler F."/>
            <person name="Soderlund C."/>
            <person name="Wing R.A."/>
            <person name="Palmer L.E."/>
            <person name="de la Bastide M."/>
            <person name="Spiegel L."/>
            <person name="Nascimento L."/>
            <person name="Zutavern T."/>
            <person name="O'Shaughnessy A."/>
            <person name="Dike S."/>
            <person name="Dedhia N."/>
            <person name="Preston R."/>
            <person name="Balija V."/>
            <person name="McCombie W.R."/>
            <person name="Chow T."/>
            <person name="Chen H."/>
            <person name="Chung M."/>
            <person name="Chen C."/>
            <person name="Shaw J."/>
            <person name="Wu H."/>
            <person name="Hsiao K."/>
            <person name="Chao Y."/>
            <person name="Chu M."/>
            <person name="Cheng C."/>
            <person name="Hour A."/>
            <person name="Lee P."/>
            <person name="Lin S."/>
            <person name="Lin Y."/>
            <person name="Liou J."/>
            <person name="Liu S."/>
            <person name="Hsing Y."/>
            <person name="Raghuvanshi S."/>
            <person name="Mohanty A."/>
            <person name="Bharti A.K."/>
            <person name="Gaur A."/>
            <person name="Gupta V."/>
            <person name="Kumar D."/>
            <person name="Ravi V."/>
            <person name="Vij S."/>
            <person name="Kapur A."/>
            <person name="Khurana P."/>
            <person name="Khurana P."/>
            <person name="Khurana J.P."/>
            <person name="Tyagi A.K."/>
            <person name="Gaikwad K."/>
            <person name="Singh A."/>
            <person name="Dalal V."/>
            <person name="Srivastava S."/>
            <person name="Dixit A."/>
            <person name="Pal A.K."/>
            <person name="Ghazi I.A."/>
            <person name="Yadav M."/>
            <person name="Pandit A."/>
            <person name="Bhargava A."/>
            <person name="Sureshbabu K."/>
            <person name="Batra K."/>
            <person name="Sharma T.R."/>
            <person name="Mohapatra T."/>
            <person name="Singh N.K."/>
            <person name="Messing J."/>
            <person name="Nelson A.B."/>
            <person name="Fuks G."/>
            <person name="Kavchok S."/>
            <person name="Keizer G."/>
            <person name="Linton E."/>
            <person name="Llaca V."/>
            <person name="Song R."/>
            <person name="Tanyolac B."/>
            <person name="Young S."/>
            <person name="Ho-Il K."/>
            <person name="Hahn J.H."/>
            <person name="Sangsakoo G."/>
            <person name="Vanavichit A."/>
            <person name="de Mattos Luiz.A.T."/>
            <person name="Zimmer P.D."/>
            <person name="Malone G."/>
            <person name="Dellagostin O."/>
            <person name="de Oliveira A.C."/>
            <person name="Bevan M."/>
            <person name="Bancroft I."/>
            <person name="Minx P."/>
            <person name="Cordum H."/>
            <person name="Wilson R."/>
            <person name="Cheng Z."/>
            <person name="Jin W."/>
            <person name="Jiang J."/>
            <person name="Leong S.A."/>
            <person name="Iwama H."/>
            <person name="Gojobori T."/>
            <person name="Itoh T."/>
            <person name="Niimura Y."/>
            <person name="Fujii Y."/>
            <person name="Habara T."/>
            <person name="Sakai H."/>
            <person name="Sato Y."/>
            <person name="Wilson G."/>
            <person name="Kumar K."/>
            <person name="McCouch S."/>
            <person name="Juretic N."/>
            <person name="Hoen D."/>
            <person name="Wright S."/>
            <person name="Bruskiewich R."/>
            <person name="Bureau T."/>
            <person name="Miyao A."/>
            <person name="Hirochika H."/>
            <person name="Nishikawa T."/>
            <person name="Kadowaki K."/>
            <person name="Sugiura M."/>
            <person name="Burr B."/>
            <person name="Sasaki T."/>
        </authorList>
    </citation>
    <scope>NUCLEOTIDE SEQUENCE [LARGE SCALE GENOMIC DNA]</scope>
    <source>
        <strain evidence="3">cv. Nipponbare</strain>
    </source>
</reference>
<name>C7J3D9_ORYSJ</name>
<dbReference type="Proteomes" id="UP000000763">
    <property type="component" value="Chromosome 6"/>
</dbReference>
<evidence type="ECO:0000313" key="2">
    <source>
        <dbReference type="EMBL" id="BAH93464.1"/>
    </source>
</evidence>
<dbReference type="EMBL" id="AP008212">
    <property type="protein sequence ID" value="BAH93464.1"/>
    <property type="molecule type" value="Genomic_DNA"/>
</dbReference>
<feature type="transmembrane region" description="Helical" evidence="1">
    <location>
        <begin position="247"/>
        <end position="272"/>
    </location>
</feature>
<organism evidence="2 3">
    <name type="scientific">Oryza sativa subsp. japonica</name>
    <name type="common">Rice</name>
    <dbReference type="NCBI Taxonomy" id="39947"/>
    <lineage>
        <taxon>Eukaryota</taxon>
        <taxon>Viridiplantae</taxon>
        <taxon>Streptophyta</taxon>
        <taxon>Embryophyta</taxon>
        <taxon>Tracheophyta</taxon>
        <taxon>Spermatophyta</taxon>
        <taxon>Magnoliopsida</taxon>
        <taxon>Liliopsida</taxon>
        <taxon>Poales</taxon>
        <taxon>Poaceae</taxon>
        <taxon>BOP clade</taxon>
        <taxon>Oryzoideae</taxon>
        <taxon>Oryzeae</taxon>
        <taxon>Oryzinae</taxon>
        <taxon>Oryza</taxon>
        <taxon>Oryza sativa</taxon>
    </lineage>
</organism>
<keyword evidence="1" id="KW-0472">Membrane</keyword>
<evidence type="ECO:0000256" key="1">
    <source>
        <dbReference type="SAM" id="Phobius"/>
    </source>
</evidence>
<reference evidence="3" key="2">
    <citation type="journal article" date="2008" name="Nucleic Acids Res.">
        <title>The rice annotation project database (RAP-DB): 2008 update.</title>
        <authorList>
            <consortium name="The rice annotation project (RAP)"/>
        </authorList>
    </citation>
    <scope>GENOME REANNOTATION</scope>
    <source>
        <strain evidence="3">cv. Nipponbare</strain>
    </source>
</reference>
<proteinExistence type="predicted"/>
<protein>
    <submittedName>
        <fullName evidence="2">Os06g0297900 protein</fullName>
    </submittedName>
</protein>
<dbReference type="Gene3D" id="1.25.40.430">
    <property type="match status" value="1"/>
</dbReference>
<accession>C7J3D9</accession>
<sequence>MVLLERSPLVVPEAAAAAASSPLRRPSPRVRREVPPPPLDPILPYLQLNLDERKCENGGGQSWCMHLLMPVSDLVFRSINKAMDELRRGPKFEAAALDWLKICVMECIDKYGDDYQYSTDPRLLKIWILYPKPSKMQKKEPILLDPWSESTMNNLLENINVDLKKFAVLERGAVEKPLLHTVQRDLQQQRSGCAPEPPDVFPGVPVHQRAARRQAEPATGQIEDLPVPILTETYASRFTCIFIPDSLVLPVMALHTFALMIFFVDNLILAIVMHTSSEILSLHCIGIF</sequence>
<keyword evidence="1" id="KW-1133">Transmembrane helix</keyword>
<gene>
    <name evidence="2" type="ordered locus">Os06g0297900</name>
</gene>